<keyword evidence="2" id="KW-0472">Membrane</keyword>
<feature type="coiled-coil region" evidence="1">
    <location>
        <begin position="56"/>
        <end position="83"/>
    </location>
</feature>
<dbReference type="STRING" id="675511.GCA_000341735_03536"/>
<dbReference type="EMBL" id="CP035467">
    <property type="protein sequence ID" value="QCW84177.1"/>
    <property type="molecule type" value="Genomic_DNA"/>
</dbReference>
<evidence type="ECO:0000256" key="1">
    <source>
        <dbReference type="SAM" id="Coils"/>
    </source>
</evidence>
<dbReference type="Proteomes" id="UP000305881">
    <property type="component" value="Chromosome"/>
</dbReference>
<dbReference type="RefSeq" id="WP_017841951.1">
    <property type="nucleotide sequence ID" value="NZ_CP035467.1"/>
</dbReference>
<keyword evidence="2" id="KW-0812">Transmembrane</keyword>
<accession>A0A4P9URX9</accession>
<sequence length="217" mass="24235">MTPEQKRERLLKRILPGMAITVIYFVFVSGLLSEKMQKAEETYQGLYRQGISPAALPGVMNQVDQTRQQIDTLQRQQSELGKKMLEIAGFLSGESSINEATALLSEIMMRHNIWVIEEKRESFPAEQLSVSLREVLQWVEPEGGSDSSGAGKGQGKSARTILVGRLSLRGAYLDMYRAMAELAASGFKGVPVQLTMQTPEDGALRQGELEWELILWM</sequence>
<feature type="transmembrane region" description="Helical" evidence="2">
    <location>
        <begin position="14"/>
        <end position="32"/>
    </location>
</feature>
<dbReference type="KEGG" id="mbur:EQU24_19495"/>
<dbReference type="OrthoDB" id="5569991at2"/>
<evidence type="ECO:0000313" key="3">
    <source>
        <dbReference type="EMBL" id="QCW84177.1"/>
    </source>
</evidence>
<keyword evidence="4" id="KW-1185">Reference proteome</keyword>
<proteinExistence type="predicted"/>
<protein>
    <submittedName>
        <fullName evidence="3">Uncharacterized protein</fullName>
    </submittedName>
</protein>
<keyword evidence="1" id="KW-0175">Coiled coil</keyword>
<evidence type="ECO:0000256" key="2">
    <source>
        <dbReference type="SAM" id="Phobius"/>
    </source>
</evidence>
<reference evidence="4" key="1">
    <citation type="journal article" date="2019" name="J. Bacteriol.">
        <title>A Mutagenic Screen Identifies a TonB-Dependent Receptor Required for the Lanthanide Metal Switch in the Type I Methanotroph 'Methylotuvimicrobium buryatense' 5GB1C.</title>
        <authorList>
            <person name="Groom J.D."/>
            <person name="Ford S.M."/>
            <person name="Pesesky M.W."/>
            <person name="Lidstrom M.E."/>
        </authorList>
    </citation>
    <scope>NUCLEOTIDE SEQUENCE [LARGE SCALE GENOMIC DNA]</scope>
    <source>
        <strain evidence="4">5GB1C</strain>
    </source>
</reference>
<keyword evidence="2" id="KW-1133">Transmembrane helix</keyword>
<evidence type="ECO:0000313" key="4">
    <source>
        <dbReference type="Proteomes" id="UP000305881"/>
    </source>
</evidence>
<gene>
    <name evidence="3" type="ORF">EQU24_19495</name>
</gene>
<dbReference type="AlphaFoldDB" id="A0A4P9URX9"/>
<name>A0A4P9URX9_METBY</name>
<organism evidence="3 4">
    <name type="scientific">Methylotuvimicrobium buryatense</name>
    <name type="common">Methylomicrobium buryatense</name>
    <dbReference type="NCBI Taxonomy" id="95641"/>
    <lineage>
        <taxon>Bacteria</taxon>
        <taxon>Pseudomonadati</taxon>
        <taxon>Pseudomonadota</taxon>
        <taxon>Gammaproteobacteria</taxon>
        <taxon>Methylococcales</taxon>
        <taxon>Methylococcaceae</taxon>
        <taxon>Methylotuvimicrobium</taxon>
    </lineage>
</organism>